<dbReference type="PANTHER" id="PTHR15139">
    <property type="entry name" value="TUBULIN FOLDING COFACTOR C"/>
    <property type="match status" value="1"/>
</dbReference>
<dbReference type="PROSITE" id="PS51329">
    <property type="entry name" value="C_CAP_COFACTOR_C"/>
    <property type="match status" value="1"/>
</dbReference>
<dbReference type="Gene3D" id="1.20.58.1250">
    <property type="entry name" value="Tubulin Binding Cofactor C, N-terminal domain"/>
    <property type="match status" value="1"/>
</dbReference>
<dbReference type="InterPro" id="IPR016098">
    <property type="entry name" value="CAP/MinC_C"/>
</dbReference>
<dbReference type="InterPro" id="IPR012945">
    <property type="entry name" value="Tubulin-bd_cofactor_C_dom"/>
</dbReference>
<sequence length="229" mass="26404">MESIISASQTFFEEFQSEKLEIENLITELTSEEEILKVKQKLSVLEQKYNNSLIFLPKYDQNSYKKKLLELNVFLKEKLLLMKNKGLNTSFSTQKKFSFKTKPKEKKPAENSINQLLDNNDVEDIKEFVPPNSATTVSNLTRDIVVIGDTVREVEGKNNDDCYILNSTESIILIEKPTYTLHLKNLKSCLVVSKNFIKGSIFFEGCVNCSFILACHQVKYIYLFFLVIN</sequence>
<gene>
    <name evidence="5" type="ORF">HK099_007470</name>
</gene>
<protein>
    <recommendedName>
        <fullName evidence="4">C-CAP/cofactor C-like domain-containing protein</fullName>
    </recommendedName>
</protein>
<evidence type="ECO:0000256" key="2">
    <source>
        <dbReference type="ARBA" id="ARBA00008848"/>
    </source>
</evidence>
<dbReference type="GO" id="GO:0007023">
    <property type="term" value="P:post-chaperonin tubulin folding pathway"/>
    <property type="evidence" value="ECO:0007669"/>
    <property type="project" value="InterPro"/>
</dbReference>
<dbReference type="GO" id="GO:0007021">
    <property type="term" value="P:tubulin complex assembly"/>
    <property type="evidence" value="ECO:0007669"/>
    <property type="project" value="TreeGrafter"/>
</dbReference>
<dbReference type="AlphaFoldDB" id="A0AAD5U001"/>
<comment type="similarity">
    <text evidence="2">Belongs to the TBCC family.</text>
</comment>
<feature type="domain" description="C-CAP/cofactor C-like" evidence="4">
    <location>
        <begin position="130"/>
        <end position="229"/>
    </location>
</feature>
<dbReference type="Gene3D" id="2.160.20.70">
    <property type="match status" value="1"/>
</dbReference>
<name>A0AAD5U001_9FUNG</name>
<evidence type="ECO:0000259" key="4">
    <source>
        <dbReference type="PROSITE" id="PS51329"/>
    </source>
</evidence>
<dbReference type="EMBL" id="JADGJW010000726">
    <property type="protein sequence ID" value="KAJ3213301.1"/>
    <property type="molecule type" value="Genomic_DNA"/>
</dbReference>
<dbReference type="PANTHER" id="PTHR15139:SF0">
    <property type="entry name" value="TUBULIN-SPECIFIC CHAPERONE C"/>
    <property type="match status" value="1"/>
</dbReference>
<organism evidence="5 6">
    <name type="scientific">Clydaea vesicula</name>
    <dbReference type="NCBI Taxonomy" id="447962"/>
    <lineage>
        <taxon>Eukaryota</taxon>
        <taxon>Fungi</taxon>
        <taxon>Fungi incertae sedis</taxon>
        <taxon>Chytridiomycota</taxon>
        <taxon>Chytridiomycota incertae sedis</taxon>
        <taxon>Chytridiomycetes</taxon>
        <taxon>Lobulomycetales</taxon>
        <taxon>Lobulomycetaceae</taxon>
        <taxon>Clydaea</taxon>
    </lineage>
</organism>
<dbReference type="Pfam" id="PF07986">
    <property type="entry name" value="TBCC"/>
    <property type="match status" value="1"/>
</dbReference>
<keyword evidence="6" id="KW-1185">Reference proteome</keyword>
<dbReference type="Proteomes" id="UP001211065">
    <property type="component" value="Unassembled WGS sequence"/>
</dbReference>
<keyword evidence="3" id="KW-0963">Cytoplasm</keyword>
<evidence type="ECO:0000256" key="3">
    <source>
        <dbReference type="ARBA" id="ARBA00022490"/>
    </source>
</evidence>
<accession>A0AAD5U001</accession>
<comment type="subcellular location">
    <subcellularLocation>
        <location evidence="1">Cytoplasm</location>
    </subcellularLocation>
</comment>
<evidence type="ECO:0000256" key="1">
    <source>
        <dbReference type="ARBA" id="ARBA00004496"/>
    </source>
</evidence>
<dbReference type="InterPro" id="IPR017901">
    <property type="entry name" value="C-CAP_CF_C-like"/>
</dbReference>
<comment type="caution">
    <text evidence="5">The sequence shown here is derived from an EMBL/GenBank/DDBJ whole genome shotgun (WGS) entry which is preliminary data.</text>
</comment>
<dbReference type="InterPro" id="IPR038397">
    <property type="entry name" value="TBCC_N_sf"/>
</dbReference>
<dbReference type="InterPro" id="IPR027684">
    <property type="entry name" value="TBCC"/>
</dbReference>
<reference evidence="5" key="1">
    <citation type="submission" date="2020-05" db="EMBL/GenBank/DDBJ databases">
        <title>Phylogenomic resolution of chytrid fungi.</title>
        <authorList>
            <person name="Stajich J.E."/>
            <person name="Amses K."/>
            <person name="Simmons R."/>
            <person name="Seto K."/>
            <person name="Myers J."/>
            <person name="Bonds A."/>
            <person name="Quandt C.A."/>
            <person name="Barry K."/>
            <person name="Liu P."/>
            <person name="Grigoriev I."/>
            <person name="Longcore J.E."/>
            <person name="James T.Y."/>
        </authorList>
    </citation>
    <scope>NUCLEOTIDE SEQUENCE</scope>
    <source>
        <strain evidence="5">JEL0476</strain>
    </source>
</reference>
<evidence type="ECO:0000313" key="6">
    <source>
        <dbReference type="Proteomes" id="UP001211065"/>
    </source>
</evidence>
<evidence type="ECO:0000313" key="5">
    <source>
        <dbReference type="EMBL" id="KAJ3213301.1"/>
    </source>
</evidence>
<proteinExistence type="inferred from homology"/>
<dbReference type="GO" id="GO:0005737">
    <property type="term" value="C:cytoplasm"/>
    <property type="evidence" value="ECO:0007669"/>
    <property type="project" value="UniProtKB-SubCell"/>
</dbReference>